<dbReference type="KEGG" id="chig:CH63R_07131"/>
<gene>
    <name evidence="1" type="ORF">CH63R_07131</name>
</gene>
<organism evidence="1 2">
    <name type="scientific">Colletotrichum higginsianum (strain IMI 349063)</name>
    <name type="common">Crucifer anthracnose fungus</name>
    <dbReference type="NCBI Taxonomy" id="759273"/>
    <lineage>
        <taxon>Eukaryota</taxon>
        <taxon>Fungi</taxon>
        <taxon>Dikarya</taxon>
        <taxon>Ascomycota</taxon>
        <taxon>Pezizomycotina</taxon>
        <taxon>Sordariomycetes</taxon>
        <taxon>Hypocreomycetidae</taxon>
        <taxon>Glomerellales</taxon>
        <taxon>Glomerellaceae</taxon>
        <taxon>Colletotrichum</taxon>
        <taxon>Colletotrichum destructivum species complex</taxon>
    </lineage>
</organism>
<name>A0A1B7Y8J9_COLHI</name>
<reference evidence="2" key="1">
    <citation type="journal article" date="2017" name="BMC Genomics">
        <title>Gapless genome assembly of Colletotrichum higginsianum reveals chromosome structure and association of transposable elements with secondary metabolite gene clusters.</title>
        <authorList>
            <person name="Dallery J.-F."/>
            <person name="Lapalu N."/>
            <person name="Zampounis A."/>
            <person name="Pigne S."/>
            <person name="Luyten I."/>
            <person name="Amselem J."/>
            <person name="Wittenberg A.H.J."/>
            <person name="Zhou S."/>
            <person name="de Queiroz M.V."/>
            <person name="Robin G.P."/>
            <person name="Auger A."/>
            <person name="Hainaut M."/>
            <person name="Henrissat B."/>
            <person name="Kim K.-T."/>
            <person name="Lee Y.-H."/>
            <person name="Lespinet O."/>
            <person name="Schwartz D.C."/>
            <person name="Thon M.R."/>
            <person name="O'Connell R.J."/>
        </authorList>
    </citation>
    <scope>NUCLEOTIDE SEQUENCE [LARGE SCALE GENOMIC DNA]</scope>
    <source>
        <strain evidence="2">IMI 349063</strain>
    </source>
</reference>
<comment type="caution">
    <text evidence="1">The sequence shown here is derived from an EMBL/GenBank/DDBJ whole genome shotgun (WGS) entry which is preliminary data.</text>
</comment>
<dbReference type="EMBL" id="LTAN01000005">
    <property type="protein sequence ID" value="OBR08366.1"/>
    <property type="molecule type" value="Genomic_DNA"/>
</dbReference>
<dbReference type="GeneID" id="28866213"/>
<dbReference type="Proteomes" id="UP000092177">
    <property type="component" value="Chromosome 5"/>
</dbReference>
<dbReference type="VEuPathDB" id="FungiDB:CH63R_07131"/>
<keyword evidence="2" id="KW-1185">Reference proteome</keyword>
<dbReference type="AlphaFoldDB" id="A0A1B7Y8J9"/>
<protein>
    <submittedName>
        <fullName evidence="1">Uncharacterized protein</fullName>
    </submittedName>
</protein>
<evidence type="ECO:0000313" key="2">
    <source>
        <dbReference type="Proteomes" id="UP000092177"/>
    </source>
</evidence>
<dbReference type="RefSeq" id="XP_018156884.1">
    <property type="nucleotide sequence ID" value="XM_018302106.1"/>
</dbReference>
<evidence type="ECO:0000313" key="1">
    <source>
        <dbReference type="EMBL" id="OBR08366.1"/>
    </source>
</evidence>
<sequence length="147" mass="16890">MLVTKTTILTYFAAQAAAMPLIARAVDAGNIVARGDIDKDFAYYIFKRDAETKKQSEVINVVEPEKAGDIDKDFAYYIFKRDEEAKKEAEVKGVNEPEKAGDIDKDFAYYIFKRSAEKKVSRAPWDAELDFANFEFKNRREEPKNKE</sequence>
<proteinExistence type="predicted"/>
<accession>A0A1B7Y8J9</accession>